<evidence type="ECO:0000256" key="2">
    <source>
        <dbReference type="ARBA" id="ARBA00022806"/>
    </source>
</evidence>
<evidence type="ECO:0000256" key="1">
    <source>
        <dbReference type="ARBA" id="ARBA00022763"/>
    </source>
</evidence>
<dbReference type="OrthoDB" id="3588062at2"/>
<keyword evidence="6" id="KW-1185">Reference proteome</keyword>
<organism evidence="5 6">
    <name type="scientific">Thermopolyspora flexuosa</name>
    <dbReference type="NCBI Taxonomy" id="103836"/>
    <lineage>
        <taxon>Bacteria</taxon>
        <taxon>Bacillati</taxon>
        <taxon>Actinomycetota</taxon>
        <taxon>Actinomycetes</taxon>
        <taxon>Streptosporangiales</taxon>
        <taxon>Streptosporangiaceae</taxon>
        <taxon>Thermopolyspora</taxon>
    </lineage>
</organism>
<keyword evidence="2" id="KW-0547">Nucleotide-binding</keyword>
<sequence length="568" mass="61576">MDGSVVGNPHVIRLSAGLLDRPGNACPHHAAVRARPQLRPRRGEQRRYAPWEDFPLGLVMEILDAVEHDGVPLDRAIRQTLASCRKRVHPGVARWVAHAAESYLEVAEALADQLAREGVDLRPAPAPRVVQGGRSVAELRILTAWGRWYESTDGAVVEFRRLRMRGPRGTPDQASTLAMAYVAGVGDRVEDPRDLYTAIPVPVVADLPRPRRVRVVEVGLTTGTEAVLVDGDPAGIRRDYRSKAIPAAQRLLDGGAPAPGRDCAACRVRPSCHALPVTPGLLGLGDRGTHRRTWSITTSRRYEICPAQAHLQELWIPGEETSSPAAARGHAVHRWLAAAHARGRACTLADLPEPTAADCGIADEVLDRADYQEARPYLLAHLEVCPLADPDGVTDIRTEPTVAAFDPISDVVVLAVPDLLRRVHGRLRYREVKTSVHPRGLTPENALAAVPQLALAVCLIASGAFGDRDGLVELERLHPGGAEPLLVLDATDPSVVAAARAVVHDRVARWHADVDFAATPGWWCRYCPVSRWCPDASATLEDHAEFTSPRADALADLATPDDTDEPPF</sequence>
<dbReference type="RefSeq" id="WP_142259864.1">
    <property type="nucleotide sequence ID" value="NZ_BMPV01000001.1"/>
</dbReference>
<comment type="caution">
    <text evidence="5">The sequence shown here is derived from an EMBL/GenBank/DDBJ whole genome shotgun (WGS) entry which is preliminary data.</text>
</comment>
<evidence type="ECO:0000256" key="3">
    <source>
        <dbReference type="ARBA" id="ARBA00023204"/>
    </source>
</evidence>
<keyword evidence="2" id="KW-0347">Helicase</keyword>
<keyword evidence="2" id="KW-0378">Hydrolase</keyword>
<dbReference type="EMBL" id="VFPQ01000001">
    <property type="protein sequence ID" value="TQM75922.1"/>
    <property type="molecule type" value="Genomic_DNA"/>
</dbReference>
<feature type="domain" description="PD-(D/E)XK endonuclease-like" evidence="4">
    <location>
        <begin position="293"/>
        <end position="534"/>
    </location>
</feature>
<dbReference type="AlphaFoldDB" id="A0A543IZC0"/>
<keyword evidence="1" id="KW-0227">DNA damage</keyword>
<evidence type="ECO:0000313" key="5">
    <source>
        <dbReference type="EMBL" id="TQM75922.1"/>
    </source>
</evidence>
<dbReference type="GO" id="GO:0004386">
    <property type="term" value="F:helicase activity"/>
    <property type="evidence" value="ECO:0007669"/>
    <property type="project" value="UniProtKB-KW"/>
</dbReference>
<dbReference type="Proteomes" id="UP000319213">
    <property type="component" value="Unassembled WGS sequence"/>
</dbReference>
<reference evidence="5 6" key="1">
    <citation type="submission" date="2019-06" db="EMBL/GenBank/DDBJ databases">
        <title>Sequencing the genomes of 1000 actinobacteria strains.</title>
        <authorList>
            <person name="Klenk H.-P."/>
        </authorList>
    </citation>
    <scope>NUCLEOTIDE SEQUENCE [LARGE SCALE GENOMIC DNA]</scope>
    <source>
        <strain evidence="5 6">DSM 43186</strain>
    </source>
</reference>
<dbReference type="GO" id="GO:0006281">
    <property type="term" value="P:DNA repair"/>
    <property type="evidence" value="ECO:0007669"/>
    <property type="project" value="UniProtKB-KW"/>
</dbReference>
<name>A0A543IZC0_9ACTN</name>
<keyword evidence="2" id="KW-0067">ATP-binding</keyword>
<dbReference type="InterPro" id="IPR038726">
    <property type="entry name" value="PDDEXK_AddAB-type"/>
</dbReference>
<keyword evidence="3" id="KW-0234">DNA repair</keyword>
<evidence type="ECO:0000259" key="4">
    <source>
        <dbReference type="Pfam" id="PF12705"/>
    </source>
</evidence>
<proteinExistence type="predicted"/>
<protein>
    <submittedName>
        <fullName evidence="5">PD-(D/E)XK nuclease superfamily protein</fullName>
    </submittedName>
</protein>
<accession>A0A543IZC0</accession>
<dbReference type="Pfam" id="PF12705">
    <property type="entry name" value="PDDEXK_1"/>
    <property type="match status" value="1"/>
</dbReference>
<evidence type="ECO:0000313" key="6">
    <source>
        <dbReference type="Proteomes" id="UP000319213"/>
    </source>
</evidence>
<gene>
    <name evidence="5" type="ORF">FHX40_2645</name>
</gene>